<dbReference type="AlphaFoldDB" id="A0A1H8LCH9"/>
<accession>A0A1H8LCH9</accession>
<reference evidence="2" key="1">
    <citation type="submission" date="2016-10" db="EMBL/GenBank/DDBJ databases">
        <authorList>
            <person name="Varghese N."/>
            <person name="Submissions S."/>
        </authorList>
    </citation>
    <scope>NUCLEOTIDE SEQUENCE [LARGE SCALE GENOMIC DNA]</scope>
    <source>
        <strain evidence="2">DSM 26893</strain>
    </source>
</reference>
<proteinExistence type="predicted"/>
<protein>
    <submittedName>
        <fullName evidence="1">Uncharacterized protein</fullName>
    </submittedName>
</protein>
<name>A0A1H8LCH9_9RHOB</name>
<keyword evidence="2" id="KW-1185">Reference proteome</keyword>
<sequence length="433" mass="47810">MDPSTIAFLRHEAGALLGRALDIRPFVLTGPMPPAANVDRAAQVATERYFAASRTALISRIKRYVDWLGSREAARASAREGQRRFSVLRLLFNRVLTHLDLYSDALSQRGERDTGVQLAGLDVLAADAMALPGYFESPPLICYLDRGIGAAIRRARTRLPGGGKNPSAIIRVPRERMIGTGVASSLVHEVGHQAAALLGLVNSLRTRLRKHIATLTSTEAQIWQWFERWISEVIADFWSVARLGITSTLGLVGVVSLPRAFVFRIGSDDPHPIPWIRIFLSAEIGARLFPDPQWDRLARLWAALYPAPPTDTPEGRLLNDIRARLPAFVDFLVGHRSPLLGGRSLEQVMRPSARNPEALRRHAQSWLDRPNRVLSAPPAFAVAVLGQARMDGALSPAAERRVLRKLLDHWALQRAIHPPGRDGGTIRQLIPAT</sequence>
<evidence type="ECO:0000313" key="2">
    <source>
        <dbReference type="Proteomes" id="UP000199372"/>
    </source>
</evidence>
<gene>
    <name evidence="1" type="ORF">SAMN04488011_11017</name>
</gene>
<dbReference type="EMBL" id="FOCM01000010">
    <property type="protein sequence ID" value="SEO02890.1"/>
    <property type="molecule type" value="Genomic_DNA"/>
</dbReference>
<evidence type="ECO:0000313" key="1">
    <source>
        <dbReference type="EMBL" id="SEO02890.1"/>
    </source>
</evidence>
<organism evidence="1 2">
    <name type="scientific">Palleronia pelagia</name>
    <dbReference type="NCBI Taxonomy" id="387096"/>
    <lineage>
        <taxon>Bacteria</taxon>
        <taxon>Pseudomonadati</taxon>
        <taxon>Pseudomonadota</taxon>
        <taxon>Alphaproteobacteria</taxon>
        <taxon>Rhodobacterales</taxon>
        <taxon>Roseobacteraceae</taxon>
        <taxon>Palleronia</taxon>
    </lineage>
</organism>
<dbReference type="Proteomes" id="UP000199372">
    <property type="component" value="Unassembled WGS sequence"/>
</dbReference>